<dbReference type="Gene3D" id="3.30.1870.10">
    <property type="entry name" value="EreA-like, domain 2"/>
    <property type="match status" value="1"/>
</dbReference>
<dbReference type="InterPro" id="IPR007815">
    <property type="entry name" value="Emycin_Estase"/>
</dbReference>
<dbReference type="RefSeq" id="WP_132197471.1">
    <property type="nucleotide sequence ID" value="NZ_SMKY01000046.1"/>
</dbReference>
<dbReference type="Proteomes" id="UP000295578">
    <property type="component" value="Unassembled WGS sequence"/>
</dbReference>
<keyword evidence="1" id="KW-0732">Signal</keyword>
<dbReference type="PANTHER" id="PTHR31299">
    <property type="entry name" value="ESTERASE, PUTATIVE (AFU_ORTHOLOGUE AFUA_1G05850)-RELATED"/>
    <property type="match status" value="1"/>
</dbReference>
<dbReference type="PROSITE" id="PS51318">
    <property type="entry name" value="TAT"/>
    <property type="match status" value="1"/>
</dbReference>
<dbReference type="Gene3D" id="3.40.1660.10">
    <property type="entry name" value="EreA-like (biosynthetic domain)"/>
    <property type="match status" value="1"/>
</dbReference>
<feature type="signal peptide" evidence="1">
    <location>
        <begin position="1"/>
        <end position="41"/>
    </location>
</feature>
<dbReference type="PIRSF" id="PIRSF036794">
    <property type="entry name" value="UCP_erythr_ester"/>
    <property type="match status" value="1"/>
</dbReference>
<dbReference type="SUPFAM" id="SSF159501">
    <property type="entry name" value="EreA/ChaN-like"/>
    <property type="match status" value="1"/>
</dbReference>
<dbReference type="EMBL" id="SMKY01000046">
    <property type="protein sequence ID" value="TDD84287.1"/>
    <property type="molecule type" value="Genomic_DNA"/>
</dbReference>
<feature type="chain" id="PRO_5020385369" evidence="1">
    <location>
        <begin position="42"/>
        <end position="448"/>
    </location>
</feature>
<gene>
    <name evidence="2" type="ORF">E1293_13270</name>
</gene>
<dbReference type="AlphaFoldDB" id="A0A4V2YW73"/>
<dbReference type="GO" id="GO:0046677">
    <property type="term" value="P:response to antibiotic"/>
    <property type="evidence" value="ECO:0007669"/>
    <property type="project" value="InterPro"/>
</dbReference>
<dbReference type="InterPro" id="IPR006311">
    <property type="entry name" value="TAT_signal"/>
</dbReference>
<name>A0A4V2YW73_9ACTN</name>
<protein>
    <submittedName>
        <fullName evidence="2">Erythromycin esterase family protein</fullName>
    </submittedName>
</protein>
<dbReference type="InterPro" id="IPR014622">
    <property type="entry name" value="UCP036794_erythomycin"/>
</dbReference>
<sequence>MLLHDKEKTMTKLRWTSRSLLLLAPAVGAGAVLAGAPAANAQPRTEPVTVWAGQNAEPLRTVDPSAPLDDQAPVRRSIGNATVVGLGESVHGAAEETLLKHRTLRLLVERMGFRSVAWEENWTTGLRIDRYIRTGQGDLDAIMRDMLPQYQTREVADVLRWLRGFNTGRSDKVRFVGVEYFLTGPAEYEAVKSYVAATAPERLPELQRHLDVVEPRIADMWEWAAFYGAADDKDRYIRHAHRLYELVEGLPHRKGDRAHALALHNARQIVSFYEHYSLPETDQHSYRDAHAAGNLKWWRRYSGDKIAYWAASPHTAVAPRLRIVGPDPEMRFASAGTYLRRWYGTGYRSIGFTFDHGKVSVGEGNPAVDMPRPAPDWFERPFGGVRTAQFVLDLRSPAPPPVRRWLDAPIRTRGLAHTGPGSYMSGGTLRQWYDVVVHRQEVSPARPA</sequence>
<comment type="caution">
    <text evidence="2">The sequence shown here is derived from an EMBL/GenBank/DDBJ whole genome shotgun (WGS) entry which is preliminary data.</text>
</comment>
<evidence type="ECO:0000313" key="3">
    <source>
        <dbReference type="Proteomes" id="UP000295578"/>
    </source>
</evidence>
<organism evidence="2 3">
    <name type="scientific">Actinomadura darangshiensis</name>
    <dbReference type="NCBI Taxonomy" id="705336"/>
    <lineage>
        <taxon>Bacteria</taxon>
        <taxon>Bacillati</taxon>
        <taxon>Actinomycetota</taxon>
        <taxon>Actinomycetes</taxon>
        <taxon>Streptosporangiales</taxon>
        <taxon>Thermomonosporaceae</taxon>
        <taxon>Actinomadura</taxon>
    </lineage>
</organism>
<dbReference type="OrthoDB" id="9810066at2"/>
<dbReference type="Gene3D" id="1.20.1440.30">
    <property type="entry name" value="Biosynthetic Protein domain"/>
    <property type="match status" value="1"/>
</dbReference>
<accession>A0A4V2YW73</accession>
<dbReference type="InterPro" id="IPR052036">
    <property type="entry name" value="Hydrolase/PRTase-associated"/>
</dbReference>
<dbReference type="PANTHER" id="PTHR31299:SF0">
    <property type="entry name" value="ESTERASE, PUTATIVE (AFU_ORTHOLOGUE AFUA_1G05850)-RELATED"/>
    <property type="match status" value="1"/>
</dbReference>
<proteinExistence type="predicted"/>
<dbReference type="CDD" id="cd14728">
    <property type="entry name" value="Ere-like"/>
    <property type="match status" value="1"/>
</dbReference>
<evidence type="ECO:0000313" key="2">
    <source>
        <dbReference type="EMBL" id="TDD84287.1"/>
    </source>
</evidence>
<keyword evidence="3" id="KW-1185">Reference proteome</keyword>
<dbReference type="Pfam" id="PF05139">
    <property type="entry name" value="Erythro_esteras"/>
    <property type="match status" value="1"/>
</dbReference>
<reference evidence="2 3" key="1">
    <citation type="submission" date="2019-03" db="EMBL/GenBank/DDBJ databases">
        <title>Draft genome sequences of novel Actinobacteria.</title>
        <authorList>
            <person name="Sahin N."/>
            <person name="Ay H."/>
            <person name="Saygin H."/>
        </authorList>
    </citation>
    <scope>NUCLEOTIDE SEQUENCE [LARGE SCALE GENOMIC DNA]</scope>
    <source>
        <strain evidence="2 3">DSM 45941</strain>
    </source>
</reference>
<evidence type="ECO:0000256" key="1">
    <source>
        <dbReference type="SAM" id="SignalP"/>
    </source>
</evidence>